<accession>A0A7Y6I6A7</accession>
<feature type="region of interest" description="Disordered" evidence="1">
    <location>
        <begin position="1"/>
        <end position="21"/>
    </location>
</feature>
<comment type="caution">
    <text evidence="2">The sequence shown here is derived from an EMBL/GenBank/DDBJ whole genome shotgun (WGS) entry which is preliminary data.</text>
</comment>
<reference evidence="2 3" key="1">
    <citation type="submission" date="2020-06" db="EMBL/GenBank/DDBJ databases">
        <title>Nonomuraea sp. SMC257, a novel actinomycete isolated from soil.</title>
        <authorList>
            <person name="Chanama M."/>
        </authorList>
    </citation>
    <scope>NUCLEOTIDE SEQUENCE [LARGE SCALE GENOMIC DNA]</scope>
    <source>
        <strain evidence="2 3">SMC257</strain>
    </source>
</reference>
<evidence type="ECO:0000313" key="2">
    <source>
        <dbReference type="EMBL" id="NUW32381.1"/>
    </source>
</evidence>
<feature type="compositionally biased region" description="Basic residues" evidence="1">
    <location>
        <begin position="1"/>
        <end position="11"/>
    </location>
</feature>
<dbReference type="AlphaFoldDB" id="A0A7Y6I6A7"/>
<evidence type="ECO:0000256" key="1">
    <source>
        <dbReference type="SAM" id="MobiDB-lite"/>
    </source>
</evidence>
<gene>
    <name evidence="2" type="ORF">HTZ77_13210</name>
</gene>
<sequence length="94" mass="10140">MRRPPARRPARRPADPAPITAHAVVLETDARALAECAERLREISERLEAGGVAPRWLRHAVNAHLAACTTAAADLTTAAAHLRHYADSVRPAAH</sequence>
<name>A0A7Y6I6A7_9ACTN</name>
<proteinExistence type="predicted"/>
<evidence type="ECO:0000313" key="3">
    <source>
        <dbReference type="Proteomes" id="UP000586042"/>
    </source>
</evidence>
<dbReference type="Proteomes" id="UP000586042">
    <property type="component" value="Unassembled WGS sequence"/>
</dbReference>
<dbReference type="RefSeq" id="WP_175589843.1">
    <property type="nucleotide sequence ID" value="NZ_JABWGN010000005.1"/>
</dbReference>
<dbReference type="EMBL" id="JABWGN010000005">
    <property type="protein sequence ID" value="NUW32381.1"/>
    <property type="molecule type" value="Genomic_DNA"/>
</dbReference>
<protein>
    <submittedName>
        <fullName evidence="2">Uncharacterized protein</fullName>
    </submittedName>
</protein>
<organism evidence="2 3">
    <name type="scientific">Nonomuraea montanisoli</name>
    <dbReference type="NCBI Taxonomy" id="2741721"/>
    <lineage>
        <taxon>Bacteria</taxon>
        <taxon>Bacillati</taxon>
        <taxon>Actinomycetota</taxon>
        <taxon>Actinomycetes</taxon>
        <taxon>Streptosporangiales</taxon>
        <taxon>Streptosporangiaceae</taxon>
        <taxon>Nonomuraea</taxon>
    </lineage>
</organism>
<keyword evidence="3" id="KW-1185">Reference proteome</keyword>